<accession>A0A6N2KME6</accession>
<dbReference type="Gene3D" id="3.30.1740.10">
    <property type="entry name" value="Zinc finger, PARP-type"/>
    <property type="match status" value="2"/>
</dbReference>
<dbReference type="InterPro" id="IPR001510">
    <property type="entry name" value="Znf_PARP"/>
</dbReference>
<evidence type="ECO:0000256" key="3">
    <source>
        <dbReference type="ARBA" id="ARBA00022771"/>
    </source>
</evidence>
<dbReference type="SUPFAM" id="SSF57716">
    <property type="entry name" value="Glucocorticoid receptor-like (DNA-binding domain)"/>
    <property type="match status" value="2"/>
</dbReference>
<evidence type="ECO:0000256" key="1">
    <source>
        <dbReference type="ARBA" id="ARBA00004123"/>
    </source>
</evidence>
<evidence type="ECO:0000259" key="6">
    <source>
        <dbReference type="PROSITE" id="PS50064"/>
    </source>
</evidence>
<dbReference type="EMBL" id="CAADRP010000557">
    <property type="protein sequence ID" value="VFU29764.1"/>
    <property type="molecule type" value="Genomic_DNA"/>
</dbReference>
<keyword evidence="5" id="KW-0539">Nucleus</keyword>
<keyword evidence="3" id="KW-0863">Zinc-finger</keyword>
<evidence type="ECO:0000256" key="2">
    <source>
        <dbReference type="ARBA" id="ARBA00022723"/>
    </source>
</evidence>
<dbReference type="GO" id="GO:0008270">
    <property type="term" value="F:zinc ion binding"/>
    <property type="evidence" value="ECO:0007669"/>
    <property type="project" value="UniProtKB-KW"/>
</dbReference>
<dbReference type="AlphaFoldDB" id="A0A6N2KME6"/>
<proteinExistence type="predicted"/>
<dbReference type="InterPro" id="IPR036957">
    <property type="entry name" value="Znf_PARP_sf"/>
</dbReference>
<dbReference type="FunFam" id="3.30.1740.10:FF:000004">
    <property type="entry name" value="Poly [ADP-ribose] polymerase"/>
    <property type="match status" value="1"/>
</dbReference>
<dbReference type="GO" id="GO:0003677">
    <property type="term" value="F:DNA binding"/>
    <property type="evidence" value="ECO:0007669"/>
    <property type="project" value="InterPro"/>
</dbReference>
<sequence length="174" mass="19866">MANPQKAWKAEYAKSARSSCKTCKSIIDKEILRLGKMVQAKQFDGVMPMWNHASCILKKANQIKFITDVEGIESLRWEDQQRIRKYVEEGGGNDDSSGPPGVEAAKDMEYGIELSQTSRAHCKGCSEKIMKGEDLEDWHGIMPIVSWICTHLFKWISCQDGKALQLQIRRWFIL</sequence>
<keyword evidence="2" id="KW-0479">Metal-binding</keyword>
<dbReference type="Pfam" id="PF00645">
    <property type="entry name" value="zf-PARP"/>
    <property type="match status" value="1"/>
</dbReference>
<feature type="domain" description="PARP-type" evidence="6">
    <location>
        <begin position="8"/>
        <end position="91"/>
    </location>
</feature>
<evidence type="ECO:0000256" key="4">
    <source>
        <dbReference type="ARBA" id="ARBA00022833"/>
    </source>
</evidence>
<dbReference type="GO" id="GO:0005634">
    <property type="term" value="C:nucleus"/>
    <property type="evidence" value="ECO:0007669"/>
    <property type="project" value="UniProtKB-SubCell"/>
</dbReference>
<dbReference type="PROSITE" id="PS50064">
    <property type="entry name" value="ZF_PARP_2"/>
    <property type="match status" value="2"/>
</dbReference>
<evidence type="ECO:0000256" key="5">
    <source>
        <dbReference type="ARBA" id="ARBA00023242"/>
    </source>
</evidence>
<organism evidence="7">
    <name type="scientific">Salix viminalis</name>
    <name type="common">Common osier</name>
    <name type="synonym">Basket willow</name>
    <dbReference type="NCBI Taxonomy" id="40686"/>
    <lineage>
        <taxon>Eukaryota</taxon>
        <taxon>Viridiplantae</taxon>
        <taxon>Streptophyta</taxon>
        <taxon>Embryophyta</taxon>
        <taxon>Tracheophyta</taxon>
        <taxon>Spermatophyta</taxon>
        <taxon>Magnoliopsida</taxon>
        <taxon>eudicotyledons</taxon>
        <taxon>Gunneridae</taxon>
        <taxon>Pentapetalae</taxon>
        <taxon>rosids</taxon>
        <taxon>fabids</taxon>
        <taxon>Malpighiales</taxon>
        <taxon>Salicaceae</taxon>
        <taxon>Saliceae</taxon>
        <taxon>Salix</taxon>
    </lineage>
</organism>
<feature type="domain" description="PARP-type" evidence="6">
    <location>
        <begin position="110"/>
        <end position="132"/>
    </location>
</feature>
<gene>
    <name evidence="7" type="ORF">SVIM_LOCUS110201</name>
</gene>
<comment type="subcellular location">
    <subcellularLocation>
        <location evidence="1">Nucleus</location>
    </subcellularLocation>
</comment>
<protein>
    <recommendedName>
        <fullName evidence="6">PARP-type domain-containing protein</fullName>
    </recommendedName>
</protein>
<reference evidence="7" key="1">
    <citation type="submission" date="2019-03" db="EMBL/GenBank/DDBJ databases">
        <authorList>
            <person name="Mank J."/>
            <person name="Almeida P."/>
        </authorList>
    </citation>
    <scope>NUCLEOTIDE SEQUENCE</scope>
    <source>
        <strain evidence="7">78183</strain>
    </source>
</reference>
<evidence type="ECO:0000313" key="7">
    <source>
        <dbReference type="EMBL" id="VFU29764.1"/>
    </source>
</evidence>
<dbReference type="SMART" id="SM01336">
    <property type="entry name" value="zf-PARP"/>
    <property type="match status" value="1"/>
</dbReference>
<keyword evidence="4" id="KW-0862">Zinc</keyword>
<name>A0A6N2KME6_SALVM</name>